<evidence type="ECO:0000259" key="8">
    <source>
        <dbReference type="Pfam" id="PF00892"/>
    </source>
</evidence>
<gene>
    <name evidence="9" type="ORF">RWH45_08590</name>
</gene>
<feature type="domain" description="EamA" evidence="8">
    <location>
        <begin position="150"/>
        <end position="283"/>
    </location>
</feature>
<dbReference type="InterPro" id="IPR051258">
    <property type="entry name" value="Diverse_Substrate_Transporter"/>
</dbReference>
<dbReference type="PANTHER" id="PTHR42920">
    <property type="entry name" value="OS03G0707200 PROTEIN-RELATED"/>
    <property type="match status" value="1"/>
</dbReference>
<keyword evidence="5 7" id="KW-1133">Transmembrane helix</keyword>
<keyword evidence="10" id="KW-1185">Reference proteome</keyword>
<evidence type="ECO:0000256" key="5">
    <source>
        <dbReference type="ARBA" id="ARBA00022989"/>
    </source>
</evidence>
<feature type="transmembrane region" description="Helical" evidence="7">
    <location>
        <begin position="37"/>
        <end position="57"/>
    </location>
</feature>
<feature type="transmembrane region" description="Helical" evidence="7">
    <location>
        <begin position="150"/>
        <end position="168"/>
    </location>
</feature>
<feature type="transmembrane region" description="Helical" evidence="7">
    <location>
        <begin position="124"/>
        <end position="144"/>
    </location>
</feature>
<evidence type="ECO:0000256" key="6">
    <source>
        <dbReference type="ARBA" id="ARBA00023136"/>
    </source>
</evidence>
<keyword evidence="3" id="KW-1003">Cell membrane</keyword>
<evidence type="ECO:0000256" key="1">
    <source>
        <dbReference type="ARBA" id="ARBA00004651"/>
    </source>
</evidence>
<dbReference type="InterPro" id="IPR000620">
    <property type="entry name" value="EamA_dom"/>
</dbReference>
<proteinExistence type="inferred from homology"/>
<evidence type="ECO:0000313" key="9">
    <source>
        <dbReference type="EMBL" id="MDU0367273.1"/>
    </source>
</evidence>
<feature type="domain" description="EamA" evidence="8">
    <location>
        <begin position="10"/>
        <end position="140"/>
    </location>
</feature>
<feature type="transmembrane region" description="Helical" evidence="7">
    <location>
        <begin position="269"/>
        <end position="286"/>
    </location>
</feature>
<accession>A0ABU3T7B8</accession>
<dbReference type="SUPFAM" id="SSF103481">
    <property type="entry name" value="Multidrug resistance efflux transporter EmrE"/>
    <property type="match status" value="2"/>
</dbReference>
<feature type="transmembrane region" description="Helical" evidence="7">
    <location>
        <begin position="244"/>
        <end position="263"/>
    </location>
</feature>
<evidence type="ECO:0000256" key="2">
    <source>
        <dbReference type="ARBA" id="ARBA00007362"/>
    </source>
</evidence>
<comment type="similarity">
    <text evidence="2">Belongs to the EamA transporter family.</text>
</comment>
<evidence type="ECO:0000313" key="10">
    <source>
        <dbReference type="Proteomes" id="UP001263371"/>
    </source>
</evidence>
<dbReference type="RefSeq" id="WP_315994457.1">
    <property type="nucleotide sequence ID" value="NZ_JAWDIS010000001.1"/>
</dbReference>
<keyword evidence="4 7" id="KW-0812">Transmembrane</keyword>
<comment type="caution">
    <text evidence="9">The sequence shown here is derived from an EMBL/GenBank/DDBJ whole genome shotgun (WGS) entry which is preliminary data.</text>
</comment>
<evidence type="ECO:0000256" key="7">
    <source>
        <dbReference type="SAM" id="Phobius"/>
    </source>
</evidence>
<evidence type="ECO:0000256" key="4">
    <source>
        <dbReference type="ARBA" id="ARBA00022692"/>
    </source>
</evidence>
<dbReference type="Pfam" id="PF00892">
    <property type="entry name" value="EamA"/>
    <property type="match status" value="2"/>
</dbReference>
<name>A0ABU3T7B8_9MICO</name>
<dbReference type="PANTHER" id="PTHR42920:SF5">
    <property type="entry name" value="EAMA DOMAIN-CONTAINING PROTEIN"/>
    <property type="match status" value="1"/>
</dbReference>
<protein>
    <submittedName>
        <fullName evidence="9">DMT family transporter</fullName>
    </submittedName>
</protein>
<feature type="transmembrane region" description="Helical" evidence="7">
    <location>
        <begin position="218"/>
        <end position="237"/>
    </location>
</feature>
<keyword evidence="6 7" id="KW-0472">Membrane</keyword>
<dbReference type="EMBL" id="JAWDIS010000001">
    <property type="protein sequence ID" value="MDU0367273.1"/>
    <property type="molecule type" value="Genomic_DNA"/>
</dbReference>
<feature type="transmembrane region" description="Helical" evidence="7">
    <location>
        <begin position="180"/>
        <end position="198"/>
    </location>
</feature>
<comment type="subcellular location">
    <subcellularLocation>
        <location evidence="1">Cell membrane</location>
        <topology evidence="1">Multi-pass membrane protein</topology>
    </subcellularLocation>
</comment>
<dbReference type="InterPro" id="IPR037185">
    <property type="entry name" value="EmrE-like"/>
</dbReference>
<sequence length="321" mass="32732">MARRAPELLVDLLLLAVAAAWGASFLAAKDLTDQAGVASAVALRFLVAALALAVVCLVRRERMPRGRGLAVASLLGCTQAAVIGLETWGVHLTSATNAGLLISLALVFTPVLESVAARSWLPRSYFVAAVAAVAGVALLVSGGGLRSPSWGDLLVICAAVVRAVHVTASARLTRGRGDSTTAVVCVQLAVCAALSSAIAGADLPRAIGGLSASGWVDVLFLGLVCSVFAFVVQLWAVRRTSATRASILMGTEPVWALAVGVILGGEAVGLPGCVGAALIIGASYAGQAIERRHRRALVAEAPRPVRSAVPPRGAPTTSRSR</sequence>
<evidence type="ECO:0000256" key="3">
    <source>
        <dbReference type="ARBA" id="ARBA00022475"/>
    </source>
</evidence>
<organism evidence="9 10">
    <name type="scientific">Microbacterium galbum</name>
    <dbReference type="NCBI Taxonomy" id="3075994"/>
    <lineage>
        <taxon>Bacteria</taxon>
        <taxon>Bacillati</taxon>
        <taxon>Actinomycetota</taxon>
        <taxon>Actinomycetes</taxon>
        <taxon>Micrococcales</taxon>
        <taxon>Microbacteriaceae</taxon>
        <taxon>Microbacterium</taxon>
    </lineage>
</organism>
<feature type="transmembrane region" description="Helical" evidence="7">
    <location>
        <begin position="94"/>
        <end position="112"/>
    </location>
</feature>
<dbReference type="Proteomes" id="UP001263371">
    <property type="component" value="Unassembled WGS sequence"/>
</dbReference>
<feature type="transmembrane region" description="Helical" evidence="7">
    <location>
        <begin position="69"/>
        <end position="88"/>
    </location>
</feature>
<reference evidence="9 10" key="1">
    <citation type="submission" date="2023-09" db="EMBL/GenBank/DDBJ databases">
        <title>Microbacterium fusihabitans sp. nov., Microbacterium phycihabitans sp. nov., and Microbacterium cervinum sp. nov., isolated from dried seaweeds of beach.</title>
        <authorList>
            <person name="Lee S.D."/>
        </authorList>
    </citation>
    <scope>NUCLEOTIDE SEQUENCE [LARGE SCALE GENOMIC DNA]</scope>
    <source>
        <strain evidence="9 10">KSW4-17</strain>
    </source>
</reference>